<reference evidence="1 2" key="1">
    <citation type="submission" date="2019-06" db="EMBL/GenBank/DDBJ databases">
        <title>Complete genome sequence of Methanoculleus chikugoensis strain MG62.</title>
        <authorList>
            <person name="Asakawa S."/>
            <person name="Dianou D."/>
        </authorList>
    </citation>
    <scope>NUCLEOTIDE SEQUENCE [LARGE SCALE GENOMIC DNA]</scope>
    <source>
        <strain evidence="1 2">MG62</strain>
    </source>
</reference>
<organism evidence="1 2">
    <name type="scientific">Methanoculleus chikugoensis</name>
    <dbReference type="NCBI Taxonomy" id="118126"/>
    <lineage>
        <taxon>Archaea</taxon>
        <taxon>Methanobacteriati</taxon>
        <taxon>Methanobacteriota</taxon>
        <taxon>Stenosarchaea group</taxon>
        <taxon>Methanomicrobia</taxon>
        <taxon>Methanomicrobiales</taxon>
        <taxon>Methanomicrobiaceae</taxon>
        <taxon>Methanoculleus</taxon>
    </lineage>
</organism>
<name>A0ABM7H7I9_9EURY</name>
<proteinExistence type="predicted"/>
<evidence type="ECO:0008006" key="3">
    <source>
        <dbReference type="Google" id="ProtNLM"/>
    </source>
</evidence>
<keyword evidence="2" id="KW-1185">Reference proteome</keyword>
<dbReference type="NCBIfam" id="NF033445">
    <property type="entry name" value="BREX_PglZ_4"/>
    <property type="match status" value="1"/>
</dbReference>
<dbReference type="EMBL" id="AP019781">
    <property type="protein sequence ID" value="BBL68814.1"/>
    <property type="molecule type" value="Genomic_DNA"/>
</dbReference>
<evidence type="ECO:0000313" key="2">
    <source>
        <dbReference type="Proteomes" id="UP000824969"/>
    </source>
</evidence>
<gene>
    <name evidence="1" type="ORF">MchiMG62_19950</name>
</gene>
<sequence>MAEVFSYDSPAKDQDPAIEIILDETGMVPTEGHEVITTLKGWIKLWETGEIADKNNLIIQNKRIIEAIKDTDISVPKVNKRIVENQKDYLSYYQNIDPTSFTIEPDATIWNVIFSNLHTDCRKNSWSKIVTTILGSTDNLEEDITKYWEDSIRIEMRVQRWFWLNEAKKRSLSSPFPERLVKEVEDPEQLLDYAYNIGISSEIDAQSLKDRAKLLKRFKKPLFNTGILTFEQNYAEWKERQGADYRKIVEHTTGIFPFERQAIVEVVSLLMREQSGFPNELFPVIEECWPAFAAYIEPAIGNALEKEVSIKDDPQGFANQYFAQYIRAKLVYDAPTKRLEEMQHQYFGEWKDTLGALSIGKIPQHNDTSFKAQIDADGYIFLDGVGYEWHNVIRVLFERKEWKITSIQPIFSQLPSDTAHFPLLDPVKEYRDFDGLIHKHYQYPRTIFEELEILEQIVERIHQWHKDKPIWIVSDHGSTAFARKGRARSIKGVKKEHGGRCGTFKGGHLNEDGRTHCVLEKTASYAVSLSYDNYGETSPQGEAHGGAMPEETLALALLIAPPGTDTSSDPITVKAERNSYSALDPEIVLRVSGTAGIQIESVTIRINRGVRKLIPPEWIVKTSIKIPVAVVEELGFKPGENTLDITFNKSMQATCSVEYASGSTVTGFDQVFKL</sequence>
<dbReference type="Proteomes" id="UP000824969">
    <property type="component" value="Chromosome"/>
</dbReference>
<evidence type="ECO:0000313" key="1">
    <source>
        <dbReference type="EMBL" id="BBL68814.1"/>
    </source>
</evidence>
<protein>
    <recommendedName>
        <fullName evidence="3">PglZ domain protein</fullName>
    </recommendedName>
</protein>
<accession>A0ABM7H7I9</accession>